<feature type="transmembrane region" description="Helical" evidence="8">
    <location>
        <begin position="155"/>
        <end position="172"/>
    </location>
</feature>
<reference evidence="11" key="1">
    <citation type="journal article" date="2019" name="Int. J. Syst. Evol. Microbiol.">
        <title>The Global Catalogue of Microorganisms (GCM) 10K type strain sequencing project: providing services to taxonomists for standard genome sequencing and annotation.</title>
        <authorList>
            <consortium name="The Broad Institute Genomics Platform"/>
            <consortium name="The Broad Institute Genome Sequencing Center for Infectious Disease"/>
            <person name="Wu L."/>
            <person name="Ma J."/>
        </authorList>
    </citation>
    <scope>NUCLEOTIDE SEQUENCE [LARGE SCALE GENOMIC DNA]</scope>
    <source>
        <strain evidence="11">JCM 16546</strain>
    </source>
</reference>
<name>A0ABP7BHK8_9MICO</name>
<dbReference type="InterPro" id="IPR000253">
    <property type="entry name" value="FHA_dom"/>
</dbReference>
<evidence type="ECO:0000313" key="11">
    <source>
        <dbReference type="Proteomes" id="UP001410795"/>
    </source>
</evidence>
<keyword evidence="4 8" id="KW-0812">Transmembrane</keyword>
<keyword evidence="5 8" id="KW-1133">Transmembrane helix</keyword>
<dbReference type="InterPro" id="IPR051791">
    <property type="entry name" value="Pra-immunoreactive"/>
</dbReference>
<feature type="compositionally biased region" description="Low complexity" evidence="7">
    <location>
        <begin position="242"/>
        <end position="262"/>
    </location>
</feature>
<feature type="compositionally biased region" description="Low complexity" evidence="7">
    <location>
        <begin position="196"/>
        <end position="213"/>
    </location>
</feature>
<dbReference type="PANTHER" id="PTHR36115">
    <property type="entry name" value="PROLINE-RICH ANTIGEN HOMOLOG-RELATED"/>
    <property type="match status" value="1"/>
</dbReference>
<feature type="compositionally biased region" description="Pro residues" evidence="7">
    <location>
        <begin position="42"/>
        <end position="53"/>
    </location>
</feature>
<evidence type="ECO:0000256" key="5">
    <source>
        <dbReference type="ARBA" id="ARBA00022989"/>
    </source>
</evidence>
<feature type="domain" description="FHA" evidence="9">
    <location>
        <begin position="390"/>
        <end position="441"/>
    </location>
</feature>
<dbReference type="SUPFAM" id="SSF49879">
    <property type="entry name" value="SMAD/FHA domain"/>
    <property type="match status" value="1"/>
</dbReference>
<dbReference type="InterPro" id="IPR008984">
    <property type="entry name" value="SMAD_FHA_dom_sf"/>
</dbReference>
<keyword evidence="6 8" id="KW-0472">Membrane</keyword>
<feature type="compositionally biased region" description="Pro residues" evidence="7">
    <location>
        <begin position="15"/>
        <end position="34"/>
    </location>
</feature>
<protein>
    <recommendedName>
        <fullName evidence="9">FHA domain-containing protein</fullName>
    </recommendedName>
</protein>
<feature type="compositionally biased region" description="Pro residues" evidence="7">
    <location>
        <begin position="268"/>
        <end position="300"/>
    </location>
</feature>
<gene>
    <name evidence="10" type="ORF">GCM10022202_20420</name>
</gene>
<dbReference type="Pfam" id="PF06271">
    <property type="entry name" value="RDD"/>
    <property type="match status" value="1"/>
</dbReference>
<feature type="compositionally biased region" description="Pro residues" evidence="7">
    <location>
        <begin position="214"/>
        <end position="224"/>
    </location>
</feature>
<comment type="caution">
    <text evidence="10">The sequence shown here is derived from an EMBL/GenBank/DDBJ whole genome shotgun (WGS) entry which is preliminary data.</text>
</comment>
<dbReference type="CDD" id="cd00060">
    <property type="entry name" value="FHA"/>
    <property type="match status" value="1"/>
</dbReference>
<proteinExistence type="predicted"/>
<keyword evidence="2" id="KW-1003">Cell membrane</keyword>
<dbReference type="Proteomes" id="UP001410795">
    <property type="component" value="Unassembled WGS sequence"/>
</dbReference>
<comment type="subcellular location">
    <subcellularLocation>
        <location evidence="1">Cell membrane</location>
        <topology evidence="1">Multi-pass membrane protein</topology>
    </subcellularLocation>
</comment>
<evidence type="ECO:0000256" key="8">
    <source>
        <dbReference type="SAM" id="Phobius"/>
    </source>
</evidence>
<feature type="transmembrane region" description="Helical" evidence="8">
    <location>
        <begin position="97"/>
        <end position="120"/>
    </location>
</feature>
<organism evidence="10 11">
    <name type="scientific">Microbacterium marinilacus</name>
    <dbReference type="NCBI Taxonomy" id="415209"/>
    <lineage>
        <taxon>Bacteria</taxon>
        <taxon>Bacillati</taxon>
        <taxon>Actinomycetota</taxon>
        <taxon>Actinomycetes</taxon>
        <taxon>Micrococcales</taxon>
        <taxon>Microbacteriaceae</taxon>
        <taxon>Microbacterium</taxon>
    </lineage>
</organism>
<keyword evidence="11" id="KW-1185">Reference proteome</keyword>
<evidence type="ECO:0000313" key="10">
    <source>
        <dbReference type="EMBL" id="GAA3659571.1"/>
    </source>
</evidence>
<evidence type="ECO:0000259" key="9">
    <source>
        <dbReference type="PROSITE" id="PS50006"/>
    </source>
</evidence>
<evidence type="ECO:0000256" key="3">
    <source>
        <dbReference type="ARBA" id="ARBA00022553"/>
    </source>
</evidence>
<sequence length="480" mass="48481">MTTPHPSGGQAPGARPGPAPAPGQYPGQPIPPQPWQQAPAAPQAPVPAPAPPAPMPGLPARLGRRAAAYAIDLGIVAAAYAVLFGLAMLLGLALGPVVLIVMSGVIGLLAIAWIVVYSLMQGGQGSIGMRLMRLRLVRLEDGAPLGMGGALIRNVIWGLAGAIVVGLFSVLFDRSGRNQGWHDKVSHAFMADARGGHANAGHAAPADVSRPAAPRSPVPSRVPPVSPVAPAYSAVPAMPAAPSATAAPSAAPGGSALAPAPAFDGAIPPRPPLPPRPPAPAASPAPAAPPAASPVPPAPPAADDDLIAFVPGITQDPPAVSAPAAIPESRPAAAPAPAEPAEPVAPGVDGDTVHVPREAEDVEATRLVVRTPSAILEWDDGNLHTVTGRAVFGRNPAVEAEVTAYSVRDETLSLSKTHFEVEVTTDGAFVIDRHSTNGVTIVRAGRRIDAAPGEHVALEPGDSLEIGDRIVSFKALGRAT</sequence>
<dbReference type="PANTHER" id="PTHR36115:SF4">
    <property type="entry name" value="MEMBRANE PROTEIN"/>
    <property type="match status" value="1"/>
</dbReference>
<feature type="compositionally biased region" description="Low complexity" evidence="7">
    <location>
        <begin position="1"/>
        <end position="14"/>
    </location>
</feature>
<dbReference type="Gene3D" id="2.60.200.20">
    <property type="match status" value="1"/>
</dbReference>
<feature type="region of interest" description="Disordered" evidence="7">
    <location>
        <begin position="242"/>
        <end position="349"/>
    </location>
</feature>
<evidence type="ECO:0000256" key="1">
    <source>
        <dbReference type="ARBA" id="ARBA00004651"/>
    </source>
</evidence>
<accession>A0ABP7BHK8</accession>
<feature type="compositionally biased region" description="Low complexity" evidence="7">
    <location>
        <begin position="322"/>
        <end position="346"/>
    </location>
</feature>
<dbReference type="EMBL" id="BAAAYV010000009">
    <property type="protein sequence ID" value="GAA3659571.1"/>
    <property type="molecule type" value="Genomic_DNA"/>
</dbReference>
<dbReference type="InterPro" id="IPR010432">
    <property type="entry name" value="RDD"/>
</dbReference>
<feature type="region of interest" description="Disordered" evidence="7">
    <location>
        <begin position="196"/>
        <end position="224"/>
    </location>
</feature>
<evidence type="ECO:0000256" key="7">
    <source>
        <dbReference type="SAM" id="MobiDB-lite"/>
    </source>
</evidence>
<feature type="transmembrane region" description="Helical" evidence="8">
    <location>
        <begin position="66"/>
        <end position="91"/>
    </location>
</feature>
<dbReference type="Pfam" id="PF00498">
    <property type="entry name" value="FHA"/>
    <property type="match status" value="1"/>
</dbReference>
<feature type="region of interest" description="Disordered" evidence="7">
    <location>
        <begin position="1"/>
        <end position="53"/>
    </location>
</feature>
<evidence type="ECO:0000256" key="2">
    <source>
        <dbReference type="ARBA" id="ARBA00022475"/>
    </source>
</evidence>
<dbReference type="PROSITE" id="PS50006">
    <property type="entry name" value="FHA_DOMAIN"/>
    <property type="match status" value="1"/>
</dbReference>
<evidence type="ECO:0000256" key="4">
    <source>
        <dbReference type="ARBA" id="ARBA00022692"/>
    </source>
</evidence>
<evidence type="ECO:0000256" key="6">
    <source>
        <dbReference type="ARBA" id="ARBA00023136"/>
    </source>
</evidence>
<dbReference type="RefSeq" id="WP_221858982.1">
    <property type="nucleotide sequence ID" value="NZ_BAAAYV010000009.1"/>
</dbReference>
<keyword evidence="3" id="KW-0597">Phosphoprotein</keyword>